<comment type="caution">
    <text evidence="2">The sequence shown here is derived from an EMBL/GenBank/DDBJ whole genome shotgun (WGS) entry which is preliminary data.</text>
</comment>
<reference evidence="2" key="1">
    <citation type="submission" date="2023-10" db="EMBL/GenBank/DDBJ databases">
        <authorList>
            <person name="Chen Y."/>
            <person name="Shah S."/>
            <person name="Dougan E. K."/>
            <person name="Thang M."/>
            <person name="Chan C."/>
        </authorList>
    </citation>
    <scope>NUCLEOTIDE SEQUENCE [LARGE SCALE GENOMIC DNA]</scope>
</reference>
<gene>
    <name evidence="2" type="ORF">PCOR1329_LOCUS28461</name>
</gene>
<evidence type="ECO:0000313" key="3">
    <source>
        <dbReference type="Proteomes" id="UP001189429"/>
    </source>
</evidence>
<feature type="region of interest" description="Disordered" evidence="1">
    <location>
        <begin position="279"/>
        <end position="331"/>
    </location>
</feature>
<sequence length="331" mass="35875">MFLIPWKVEPIANRQFSSAASAAASSSAGPARPGGARRTAAAIQQAATAEVQEKTMDFAVLVLQRDPSACEECWFIKTVLYPKASWKEFLDQIGTDVVAQGRVADARRVKRGASKMFDEGEVTHGRVTAVDVERPFMIMNEKELSKEEDGSGEYEVIYWFPDAEKFRKATVRQTMYVCSDTTIMSPSSQVSPFQADEQFWQMVSNKMQNQCADSINRQQHCPGGHGLLSLADFKMKANPDAARAAPASSSLPAGRKAYPPVPTMAPAAPHVINVPEETQEASATALDDDTEPQDSPDRGSGAAAAAADEWEMLSARGGSPKRTLPAEMTTP</sequence>
<evidence type="ECO:0000256" key="1">
    <source>
        <dbReference type="SAM" id="MobiDB-lite"/>
    </source>
</evidence>
<dbReference type="EMBL" id="CAUYUJ010010508">
    <property type="protein sequence ID" value="CAK0829554.1"/>
    <property type="molecule type" value="Genomic_DNA"/>
</dbReference>
<accession>A0ABN9SG87</accession>
<dbReference type="Proteomes" id="UP001189429">
    <property type="component" value="Unassembled WGS sequence"/>
</dbReference>
<proteinExistence type="predicted"/>
<keyword evidence="3" id="KW-1185">Reference proteome</keyword>
<evidence type="ECO:0000313" key="2">
    <source>
        <dbReference type="EMBL" id="CAK0829554.1"/>
    </source>
</evidence>
<organism evidence="2 3">
    <name type="scientific">Prorocentrum cordatum</name>
    <dbReference type="NCBI Taxonomy" id="2364126"/>
    <lineage>
        <taxon>Eukaryota</taxon>
        <taxon>Sar</taxon>
        <taxon>Alveolata</taxon>
        <taxon>Dinophyceae</taxon>
        <taxon>Prorocentrales</taxon>
        <taxon>Prorocentraceae</taxon>
        <taxon>Prorocentrum</taxon>
    </lineage>
</organism>
<protein>
    <submittedName>
        <fullName evidence="2">Uncharacterized protein</fullName>
    </submittedName>
</protein>
<feature type="non-terminal residue" evidence="2">
    <location>
        <position position="331"/>
    </location>
</feature>
<name>A0ABN9SG87_9DINO</name>